<dbReference type="AlphaFoldDB" id="A0A223D549"/>
<dbReference type="Proteomes" id="UP000214688">
    <property type="component" value="Chromosome"/>
</dbReference>
<dbReference type="EMBL" id="CP022657">
    <property type="protein sequence ID" value="ASS76573.1"/>
    <property type="molecule type" value="Genomic_DNA"/>
</dbReference>
<dbReference type="RefSeq" id="WP_094237806.1">
    <property type="nucleotide sequence ID" value="NZ_CP022657.1"/>
</dbReference>
<accession>A0A223D549</accession>
<dbReference type="InterPro" id="IPR046618">
    <property type="entry name" value="DUF6731"/>
</dbReference>
<name>A0A223D549_9BACL</name>
<gene>
    <name evidence="1" type="ORF">CIG75_17455</name>
</gene>
<keyword evidence="2" id="KW-1185">Reference proteome</keyword>
<organism evidence="1 2">
    <name type="scientific">Tumebacillus algifaecis</name>
    <dbReference type="NCBI Taxonomy" id="1214604"/>
    <lineage>
        <taxon>Bacteria</taxon>
        <taxon>Bacillati</taxon>
        <taxon>Bacillota</taxon>
        <taxon>Bacilli</taxon>
        <taxon>Bacillales</taxon>
        <taxon>Alicyclobacillaceae</taxon>
        <taxon>Tumebacillus</taxon>
    </lineage>
</organism>
<dbReference type="OrthoDB" id="2988737at2"/>
<dbReference type="KEGG" id="tab:CIG75_17455"/>
<protein>
    <submittedName>
        <fullName evidence="1">Uncharacterized protein</fullName>
    </submittedName>
</protein>
<proteinExistence type="predicted"/>
<dbReference type="Pfam" id="PF20505">
    <property type="entry name" value="DUF6731"/>
    <property type="match status" value="1"/>
</dbReference>
<evidence type="ECO:0000313" key="2">
    <source>
        <dbReference type="Proteomes" id="UP000214688"/>
    </source>
</evidence>
<sequence>MANRSILIDFYRVSLPSGVKFKKMLEVAKAANLEDREFNVKDYPIRLEKIERLTDGNWLGHLVKIRMDFLPKKATKGQAGLEDLGLNPDQGIGEETSFMYNENTNVILYQRNYYGVRIEGFNQYMRKLYKDSKGLTKEILLEFLAIVGEDAFEKLERQQIIRKVDVRLALPDNPEIASKLRKNQVLNKWIDNLEDTGSETMSLTLSMGRKRNASMIVNAIKEAARIAVKEQDYIGKFKVRAKEDDYKGRLEWIDLLEDRIHENVELDVSRKEPLTHDRMSRELIKVWGEREEEINALFLIR</sequence>
<evidence type="ECO:0000313" key="1">
    <source>
        <dbReference type="EMBL" id="ASS76573.1"/>
    </source>
</evidence>
<reference evidence="1 2" key="1">
    <citation type="journal article" date="2015" name="Int. J. Syst. Evol. Microbiol.">
        <title>Tumebacillus algifaecis sp. nov., isolated from decomposing algal scum.</title>
        <authorList>
            <person name="Wu Y.F."/>
            <person name="Zhang B."/>
            <person name="Xing P."/>
            <person name="Wu Q.L."/>
            <person name="Liu S.J."/>
        </authorList>
    </citation>
    <scope>NUCLEOTIDE SEQUENCE [LARGE SCALE GENOMIC DNA]</scope>
    <source>
        <strain evidence="1 2">THMBR28</strain>
    </source>
</reference>